<organism evidence="2">
    <name type="scientific">Lygus hesperus</name>
    <name type="common">Western plant bug</name>
    <dbReference type="NCBI Taxonomy" id="30085"/>
    <lineage>
        <taxon>Eukaryota</taxon>
        <taxon>Metazoa</taxon>
        <taxon>Ecdysozoa</taxon>
        <taxon>Arthropoda</taxon>
        <taxon>Hexapoda</taxon>
        <taxon>Insecta</taxon>
        <taxon>Pterygota</taxon>
        <taxon>Neoptera</taxon>
        <taxon>Paraneoptera</taxon>
        <taxon>Hemiptera</taxon>
        <taxon>Heteroptera</taxon>
        <taxon>Panheteroptera</taxon>
        <taxon>Cimicomorpha</taxon>
        <taxon>Miridae</taxon>
        <taxon>Mirini</taxon>
        <taxon>Lygus</taxon>
    </lineage>
</organism>
<protein>
    <submittedName>
        <fullName evidence="2">Homeobox protein DBX1</fullName>
    </submittedName>
</protein>
<evidence type="ECO:0000313" key="2">
    <source>
        <dbReference type="EMBL" id="JAG40259.1"/>
    </source>
</evidence>
<accession>A0A0A9Z721</accession>
<reference evidence="2" key="2">
    <citation type="submission" date="2014-07" db="EMBL/GenBank/DDBJ databases">
        <authorList>
            <person name="Hull J."/>
        </authorList>
    </citation>
    <scope>NUCLEOTIDE SEQUENCE</scope>
</reference>
<name>A0A0A9Z721_LYGHE</name>
<proteinExistence type="predicted"/>
<reference evidence="2" key="1">
    <citation type="journal article" date="2014" name="PLoS ONE">
        <title>Transcriptome-Based Identification of ABC Transporters in the Western Tarnished Plant Bug Lygus hesperus.</title>
        <authorList>
            <person name="Hull J.J."/>
            <person name="Chaney K."/>
            <person name="Geib S.M."/>
            <person name="Fabrick J.A."/>
            <person name="Brent C.S."/>
            <person name="Walsh D."/>
            <person name="Lavine L.C."/>
        </authorList>
    </citation>
    <scope>NUCLEOTIDE SEQUENCE</scope>
</reference>
<dbReference type="GO" id="GO:0003677">
    <property type="term" value="F:DNA binding"/>
    <property type="evidence" value="ECO:0007669"/>
    <property type="project" value="UniProtKB-KW"/>
</dbReference>
<dbReference type="EMBL" id="GBHO01003345">
    <property type="protein sequence ID" value="JAG40259.1"/>
    <property type="molecule type" value="Transcribed_RNA"/>
</dbReference>
<evidence type="ECO:0000256" key="1">
    <source>
        <dbReference type="SAM" id="MobiDB-lite"/>
    </source>
</evidence>
<gene>
    <name evidence="2" type="primary">Dbx1</name>
    <name evidence="2" type="ORF">CM83_101590</name>
</gene>
<dbReference type="AlphaFoldDB" id="A0A0A9Z721"/>
<sequence length="105" mass="11290">MSPLHIEADLIAEQSCHLSLHRPTPQRRLPDDEESNEDGGGGKGFLTENKVMAFGALRPSVMLCVTTPIASKYPYGSNKQGEYYNKGTVALGKAQKGTLAALNLS</sequence>
<keyword evidence="2" id="KW-0371">Homeobox</keyword>
<feature type="region of interest" description="Disordered" evidence="1">
    <location>
        <begin position="17"/>
        <end position="44"/>
    </location>
</feature>
<keyword evidence="2" id="KW-0238">DNA-binding</keyword>